<dbReference type="InterPro" id="IPR016181">
    <property type="entry name" value="Acyl_CoA_acyltransferase"/>
</dbReference>
<accession>A0ABN0F677</accession>
<dbReference type="SUPFAM" id="SSF55729">
    <property type="entry name" value="Acyl-CoA N-acyltransferases (Nat)"/>
    <property type="match status" value="1"/>
</dbReference>
<evidence type="ECO:0000259" key="1">
    <source>
        <dbReference type="PROSITE" id="PS51186"/>
    </source>
</evidence>
<reference evidence="2 3" key="1">
    <citation type="journal article" date="2012" name="J. Bacteriol.">
        <title>Draft Genome Sequence of the Soil Bacterium Burkholderia terrae Strain BS001, Which Interacts with Fungal Surface Structures.</title>
        <authorList>
            <person name="Nazir R."/>
            <person name="Hansen M.A."/>
            <person name="Sorensen S."/>
            <person name="van Elsas J.D."/>
        </authorList>
    </citation>
    <scope>NUCLEOTIDE SEQUENCE [LARGE SCALE GENOMIC DNA]</scope>
    <source>
        <strain evidence="2 3">BS001</strain>
    </source>
</reference>
<keyword evidence="3" id="KW-1185">Reference proteome</keyword>
<sequence>MQRPAKPFRPVRLRFAPPEAKKSPEISGLFFFQRGVSRQGNVTTGQQRMQSKETSPIEWRWKAFDDLTNVEVYDMLAARAAVFVIEQNCLYGDVDGLDIDAWHLFAYGAHPSGTRAKLAGYLRVLLPDNEDADIRIGRVLTTADFRGQGLGSAMLETVLGHIHAQWPRTPIRLHAQAHLQPFYGAFGFEPISDVHEEDGIPHIWMRSA</sequence>
<dbReference type="EMBL" id="AKAU01000284">
    <property type="protein sequence ID" value="EIM94129.1"/>
    <property type="molecule type" value="Genomic_DNA"/>
</dbReference>
<dbReference type="Gene3D" id="3.40.630.30">
    <property type="match status" value="1"/>
</dbReference>
<name>A0ABN0F677_9BURK</name>
<comment type="caution">
    <text evidence="2">The sequence shown here is derived from an EMBL/GenBank/DDBJ whole genome shotgun (WGS) entry which is preliminary data.</text>
</comment>
<organism evidence="2 3">
    <name type="scientific">Paraburkholderia hospita</name>
    <dbReference type="NCBI Taxonomy" id="169430"/>
    <lineage>
        <taxon>Bacteria</taxon>
        <taxon>Pseudomonadati</taxon>
        <taxon>Pseudomonadota</taxon>
        <taxon>Betaproteobacteria</taxon>
        <taxon>Burkholderiales</taxon>
        <taxon>Burkholderiaceae</taxon>
        <taxon>Paraburkholderia</taxon>
    </lineage>
</organism>
<dbReference type="Pfam" id="PF13673">
    <property type="entry name" value="Acetyltransf_10"/>
    <property type="match status" value="1"/>
</dbReference>
<protein>
    <submittedName>
        <fullName evidence="2">GCN5-like N-acetyltransferase</fullName>
    </submittedName>
</protein>
<feature type="domain" description="N-acetyltransferase" evidence="1">
    <location>
        <begin position="70"/>
        <end position="208"/>
    </location>
</feature>
<evidence type="ECO:0000313" key="3">
    <source>
        <dbReference type="Proteomes" id="UP000004980"/>
    </source>
</evidence>
<gene>
    <name evidence="2" type="ORF">WQE_45863</name>
</gene>
<dbReference type="InterPro" id="IPR000182">
    <property type="entry name" value="GNAT_dom"/>
</dbReference>
<evidence type="ECO:0000313" key="2">
    <source>
        <dbReference type="EMBL" id="EIM94129.1"/>
    </source>
</evidence>
<proteinExistence type="predicted"/>
<dbReference type="PROSITE" id="PS51186">
    <property type="entry name" value="GNAT"/>
    <property type="match status" value="1"/>
</dbReference>
<dbReference type="CDD" id="cd04301">
    <property type="entry name" value="NAT_SF"/>
    <property type="match status" value="1"/>
</dbReference>
<dbReference type="Proteomes" id="UP000004980">
    <property type="component" value="Unassembled WGS sequence"/>
</dbReference>